<evidence type="ECO:0000256" key="15">
    <source>
        <dbReference type="HAMAP-Rule" id="MF_00104"/>
    </source>
</evidence>
<evidence type="ECO:0000256" key="12">
    <source>
        <dbReference type="ARBA" id="ARBA00022801"/>
    </source>
</evidence>
<dbReference type="PANTHER" id="PTHR11207:SF0">
    <property type="entry name" value="RIBONUCLEASE 3"/>
    <property type="match status" value="1"/>
</dbReference>
<dbReference type="Gene3D" id="3.30.160.20">
    <property type="match status" value="1"/>
</dbReference>
<accession>A0A1B3WD48</accession>
<dbReference type="SMART" id="SM00535">
    <property type="entry name" value="RIBOc"/>
    <property type="match status" value="1"/>
</dbReference>
<dbReference type="CDD" id="cd00593">
    <property type="entry name" value="RIBOc"/>
    <property type="match status" value="1"/>
</dbReference>
<dbReference type="Proteomes" id="UP000266262">
    <property type="component" value="Unassembled WGS sequence"/>
</dbReference>
<dbReference type="OrthoDB" id="9805026at2"/>
<keyword evidence="13 15" id="KW-0460">Magnesium</keyword>
<dbReference type="RefSeq" id="WP_069176882.1">
    <property type="nucleotide sequence ID" value="NZ_CP017037.1"/>
</dbReference>
<dbReference type="EMBL" id="QWKU01000001">
    <property type="protein sequence ID" value="RID94163.1"/>
    <property type="molecule type" value="Genomic_DNA"/>
</dbReference>
<evidence type="ECO:0000256" key="6">
    <source>
        <dbReference type="ARBA" id="ARBA00022552"/>
    </source>
</evidence>
<dbReference type="Proteomes" id="UP000094757">
    <property type="component" value="Chromosome"/>
</dbReference>
<dbReference type="SUPFAM" id="SSF69065">
    <property type="entry name" value="RNase III domain-like"/>
    <property type="match status" value="1"/>
</dbReference>
<evidence type="ECO:0000256" key="8">
    <source>
        <dbReference type="ARBA" id="ARBA00022694"/>
    </source>
</evidence>
<dbReference type="NCBIfam" id="TIGR02191">
    <property type="entry name" value="RNaseIII"/>
    <property type="match status" value="1"/>
</dbReference>
<dbReference type="Pfam" id="PF14622">
    <property type="entry name" value="Ribonucleas_3_3"/>
    <property type="match status" value="1"/>
</dbReference>
<dbReference type="GO" id="GO:0019843">
    <property type="term" value="F:rRNA binding"/>
    <property type="evidence" value="ECO:0007669"/>
    <property type="project" value="UniProtKB-KW"/>
</dbReference>
<organism evidence="18 20">
    <name type="scientific">Dialister pneumosintes</name>
    <dbReference type="NCBI Taxonomy" id="39950"/>
    <lineage>
        <taxon>Bacteria</taxon>
        <taxon>Bacillati</taxon>
        <taxon>Bacillota</taxon>
        <taxon>Negativicutes</taxon>
        <taxon>Veillonellales</taxon>
        <taxon>Veillonellaceae</taxon>
        <taxon>Dialister</taxon>
    </lineage>
</organism>
<keyword evidence="10 15" id="KW-0479">Metal-binding</keyword>
<evidence type="ECO:0000259" key="16">
    <source>
        <dbReference type="PROSITE" id="PS50137"/>
    </source>
</evidence>
<keyword evidence="6 15" id="KW-0698">rRNA processing</keyword>
<dbReference type="PROSITE" id="PS50137">
    <property type="entry name" value="DS_RBD"/>
    <property type="match status" value="1"/>
</dbReference>
<dbReference type="GO" id="GO:0006397">
    <property type="term" value="P:mRNA processing"/>
    <property type="evidence" value="ECO:0007669"/>
    <property type="project" value="UniProtKB-UniRule"/>
</dbReference>
<feature type="domain" description="RNase III" evidence="17">
    <location>
        <begin position="16"/>
        <end position="145"/>
    </location>
</feature>
<evidence type="ECO:0000256" key="1">
    <source>
        <dbReference type="ARBA" id="ARBA00000109"/>
    </source>
</evidence>
<comment type="subunit">
    <text evidence="4 15">Homodimer.</text>
</comment>
<proteinExistence type="inferred from homology"/>
<evidence type="ECO:0000313" key="21">
    <source>
        <dbReference type="Proteomes" id="UP000266262"/>
    </source>
</evidence>
<dbReference type="EC" id="3.1.26.3" evidence="15"/>
<dbReference type="EMBL" id="CP017037">
    <property type="protein sequence ID" value="AOH38877.1"/>
    <property type="molecule type" value="Genomic_DNA"/>
</dbReference>
<comment type="cofactor">
    <cofactor evidence="15">
        <name>Mg(2+)</name>
        <dbReference type="ChEBI" id="CHEBI:18420"/>
    </cofactor>
</comment>
<evidence type="ECO:0000256" key="14">
    <source>
        <dbReference type="ARBA" id="ARBA00022884"/>
    </source>
</evidence>
<dbReference type="GO" id="GO:0005737">
    <property type="term" value="C:cytoplasm"/>
    <property type="evidence" value="ECO:0007669"/>
    <property type="project" value="UniProtKB-SubCell"/>
</dbReference>
<keyword evidence="9 15" id="KW-0540">Nuclease</keyword>
<feature type="active site" evidence="15">
    <location>
        <position position="62"/>
    </location>
</feature>
<dbReference type="Gene3D" id="1.10.1520.10">
    <property type="entry name" value="Ribonuclease III domain"/>
    <property type="match status" value="1"/>
</dbReference>
<evidence type="ECO:0000313" key="19">
    <source>
        <dbReference type="EMBL" id="RID94163.1"/>
    </source>
</evidence>
<keyword evidence="7 15" id="KW-0507">mRNA processing</keyword>
<evidence type="ECO:0000256" key="10">
    <source>
        <dbReference type="ARBA" id="ARBA00022723"/>
    </source>
</evidence>
<dbReference type="GO" id="GO:0042802">
    <property type="term" value="F:identical protein binding"/>
    <property type="evidence" value="ECO:0007669"/>
    <property type="project" value="UniProtKB-ARBA"/>
</dbReference>
<feature type="binding site" evidence="15">
    <location>
        <position position="58"/>
    </location>
    <ligand>
        <name>Mg(2+)</name>
        <dbReference type="ChEBI" id="CHEBI:18420"/>
    </ligand>
</feature>
<reference evidence="18" key="1">
    <citation type="submission" date="2016-08" db="EMBL/GenBank/DDBJ databases">
        <authorList>
            <person name="Seilhamer J.J."/>
        </authorList>
    </citation>
    <scope>NUCLEOTIDE SEQUENCE [LARGE SCALE GENOMIC DNA]</scope>
    <source>
        <strain evidence="18">F0677</strain>
    </source>
</reference>
<dbReference type="SMART" id="SM00358">
    <property type="entry name" value="DSRM"/>
    <property type="match status" value="1"/>
</dbReference>
<protein>
    <recommendedName>
        <fullName evidence="15">Ribonuclease 3</fullName>
        <ecNumber evidence="15">3.1.26.3</ecNumber>
    </recommendedName>
    <alternativeName>
        <fullName evidence="15">Ribonuclease III</fullName>
        <shortName evidence="15">RNase III</shortName>
    </alternativeName>
</protein>
<name>A0A1B3WD48_9FIRM</name>
<feature type="active site" evidence="15">
    <location>
        <position position="134"/>
    </location>
</feature>
<dbReference type="STRING" id="39950.BCB69_02120"/>
<feature type="binding site" evidence="15">
    <location>
        <position position="131"/>
    </location>
    <ligand>
        <name>Mg(2+)</name>
        <dbReference type="ChEBI" id="CHEBI:18420"/>
    </ligand>
</feature>
<reference evidence="19 21" key="3">
    <citation type="submission" date="2018-08" db="EMBL/GenBank/DDBJ databases">
        <title>Draft genome sequence of Dialister pneumosintes KCOM 1685.</title>
        <authorList>
            <person name="Kook J.-K."/>
            <person name="Park S.-N."/>
            <person name="Lim Y.K."/>
        </authorList>
    </citation>
    <scope>NUCLEOTIDE SEQUENCE [LARGE SCALE GENOMIC DNA]</scope>
    <source>
        <strain evidence="19 21">KCOM 1685</strain>
    </source>
</reference>
<comment type="catalytic activity">
    <reaction evidence="1 15">
        <text>Endonucleolytic cleavage to 5'-phosphomonoester.</text>
        <dbReference type="EC" id="3.1.26.3"/>
    </reaction>
</comment>
<feature type="domain" description="DRBM" evidence="16">
    <location>
        <begin position="172"/>
        <end position="241"/>
    </location>
</feature>
<keyword evidence="14 15" id="KW-0694">RNA-binding</keyword>
<evidence type="ECO:0000259" key="17">
    <source>
        <dbReference type="PROSITE" id="PS50142"/>
    </source>
</evidence>
<dbReference type="SUPFAM" id="SSF54768">
    <property type="entry name" value="dsRNA-binding domain-like"/>
    <property type="match status" value="1"/>
</dbReference>
<keyword evidence="8 15" id="KW-0819">tRNA processing</keyword>
<comment type="subcellular location">
    <subcellularLocation>
        <location evidence="2 15">Cytoplasm</location>
    </subcellularLocation>
</comment>
<evidence type="ECO:0000256" key="9">
    <source>
        <dbReference type="ARBA" id="ARBA00022722"/>
    </source>
</evidence>
<dbReference type="Pfam" id="PF00035">
    <property type="entry name" value="dsrm"/>
    <property type="match status" value="1"/>
</dbReference>
<dbReference type="GO" id="GO:0010468">
    <property type="term" value="P:regulation of gene expression"/>
    <property type="evidence" value="ECO:0007669"/>
    <property type="project" value="TreeGrafter"/>
</dbReference>
<dbReference type="InterPro" id="IPR000999">
    <property type="entry name" value="RNase_III_dom"/>
</dbReference>
<sequence>MKQRHVKRFENRVKELSSFVEKNHIPIKDLNLLNIALTHTSFINEHKNKKYHDNERLEFLGDAVLDLVVGEYLFKRFPQWSEGNLTRAKASVVCLQSCAECAARFEVGEHILLGRGEELSGGRTRESILGDAFEAIIGAIYLDNDYTTTVSFVLAHMKKFLDMVEQGTYDHDYKSDLQELVQQQGNINITYVVAKNEGPDHDKTIWMDVYIAGKCMGHGVGKSKKSAAQQAAKEALQCIKNNVL</sequence>
<comment type="function">
    <text evidence="15">Digests double-stranded RNA. Involved in the processing of primary rRNA transcript to yield the immediate precursors to the large and small rRNAs (23S and 16S). Processes some mRNAs, and tRNAs when they are encoded in the rRNA operon. Processes pre-crRNA and tracrRNA of type II CRISPR loci if present in the organism.</text>
</comment>
<keyword evidence="21" id="KW-1185">Reference proteome</keyword>
<evidence type="ECO:0000256" key="7">
    <source>
        <dbReference type="ARBA" id="ARBA00022664"/>
    </source>
</evidence>
<feature type="binding site" evidence="15">
    <location>
        <position position="134"/>
    </location>
    <ligand>
        <name>Mg(2+)</name>
        <dbReference type="ChEBI" id="CHEBI:18420"/>
    </ligand>
</feature>
<dbReference type="CDD" id="cd10845">
    <property type="entry name" value="DSRM_RNAse_III_family"/>
    <property type="match status" value="1"/>
</dbReference>
<gene>
    <name evidence="15 19" type="primary">rnc</name>
    <name evidence="18" type="ORF">BCB69_02120</name>
    <name evidence="19" type="ORF">DX915_01075</name>
</gene>
<dbReference type="FunFam" id="3.30.160.20:FF:000003">
    <property type="entry name" value="Ribonuclease 3"/>
    <property type="match status" value="1"/>
</dbReference>
<comment type="similarity">
    <text evidence="3">Belongs to the ribonuclease III family.</text>
</comment>
<dbReference type="KEGG" id="dpn:BCB69_02120"/>
<dbReference type="AlphaFoldDB" id="A0A1B3WD48"/>
<dbReference type="PROSITE" id="PS50142">
    <property type="entry name" value="RNASE_3_2"/>
    <property type="match status" value="1"/>
</dbReference>
<evidence type="ECO:0000256" key="4">
    <source>
        <dbReference type="ARBA" id="ARBA00011738"/>
    </source>
</evidence>
<evidence type="ECO:0000256" key="5">
    <source>
        <dbReference type="ARBA" id="ARBA00022490"/>
    </source>
</evidence>
<dbReference type="GO" id="GO:0003725">
    <property type="term" value="F:double-stranded RNA binding"/>
    <property type="evidence" value="ECO:0007669"/>
    <property type="project" value="TreeGrafter"/>
</dbReference>
<reference evidence="20" key="2">
    <citation type="submission" date="2016-08" db="EMBL/GenBank/DDBJ databases">
        <authorList>
            <person name="Holder M.E."/>
            <person name="Ajami N.J."/>
            <person name="Petrosino J.F."/>
        </authorList>
    </citation>
    <scope>NUCLEOTIDE SEQUENCE [LARGE SCALE GENOMIC DNA]</scope>
    <source>
        <strain evidence="20">F0677</strain>
    </source>
</reference>
<evidence type="ECO:0000256" key="3">
    <source>
        <dbReference type="ARBA" id="ARBA00010183"/>
    </source>
</evidence>
<dbReference type="GO" id="GO:0008033">
    <property type="term" value="P:tRNA processing"/>
    <property type="evidence" value="ECO:0007669"/>
    <property type="project" value="UniProtKB-KW"/>
</dbReference>
<dbReference type="PROSITE" id="PS00517">
    <property type="entry name" value="RNASE_3_1"/>
    <property type="match status" value="1"/>
</dbReference>
<dbReference type="GO" id="GO:0046872">
    <property type="term" value="F:metal ion binding"/>
    <property type="evidence" value="ECO:0007669"/>
    <property type="project" value="UniProtKB-KW"/>
</dbReference>
<evidence type="ECO:0000256" key="11">
    <source>
        <dbReference type="ARBA" id="ARBA00022759"/>
    </source>
</evidence>
<keyword evidence="11 15" id="KW-0255">Endonuclease</keyword>
<dbReference type="GO" id="GO:0004525">
    <property type="term" value="F:ribonuclease III activity"/>
    <property type="evidence" value="ECO:0007669"/>
    <property type="project" value="UniProtKB-UniRule"/>
</dbReference>
<dbReference type="InterPro" id="IPR011907">
    <property type="entry name" value="RNase_III"/>
</dbReference>
<keyword evidence="5 15" id="KW-0963">Cytoplasm</keyword>
<dbReference type="HAMAP" id="MF_00104">
    <property type="entry name" value="RNase_III"/>
    <property type="match status" value="1"/>
</dbReference>
<evidence type="ECO:0000256" key="2">
    <source>
        <dbReference type="ARBA" id="ARBA00004496"/>
    </source>
</evidence>
<dbReference type="PANTHER" id="PTHR11207">
    <property type="entry name" value="RIBONUCLEASE III"/>
    <property type="match status" value="1"/>
</dbReference>
<keyword evidence="15" id="KW-0699">rRNA-binding</keyword>
<dbReference type="InterPro" id="IPR014720">
    <property type="entry name" value="dsRBD_dom"/>
</dbReference>
<keyword evidence="12 15" id="KW-0378">Hydrolase</keyword>
<evidence type="ECO:0000313" key="20">
    <source>
        <dbReference type="Proteomes" id="UP000094757"/>
    </source>
</evidence>
<evidence type="ECO:0000256" key="13">
    <source>
        <dbReference type="ARBA" id="ARBA00022842"/>
    </source>
</evidence>
<evidence type="ECO:0000313" key="18">
    <source>
        <dbReference type="EMBL" id="AOH38877.1"/>
    </source>
</evidence>
<dbReference type="GO" id="GO:0006364">
    <property type="term" value="P:rRNA processing"/>
    <property type="evidence" value="ECO:0007669"/>
    <property type="project" value="UniProtKB-UniRule"/>
</dbReference>
<dbReference type="InterPro" id="IPR036389">
    <property type="entry name" value="RNase_III_sf"/>
</dbReference>
<dbReference type="FunFam" id="1.10.1520.10:FF:000001">
    <property type="entry name" value="Ribonuclease 3"/>
    <property type="match status" value="1"/>
</dbReference>